<name>A0ACC2K8U3_PERAE</name>
<sequence length="117" mass="12479">MDPGTFFSGLVRQIMPFISQTTPADATNASSVRAVTAHHNTESDPPTSQTDGETSTEVGNSRRRGDHPSSPSSKHQKAPQQIHDLDGDVVVDAGGIEFELYGDDVEMNSLVLGDLAK</sequence>
<comment type="caution">
    <text evidence="1">The sequence shown here is derived from an EMBL/GenBank/DDBJ whole genome shotgun (WGS) entry which is preliminary data.</text>
</comment>
<dbReference type="Proteomes" id="UP001234297">
    <property type="component" value="Chromosome 4"/>
</dbReference>
<keyword evidence="2" id="KW-1185">Reference proteome</keyword>
<proteinExistence type="predicted"/>
<protein>
    <submittedName>
        <fullName evidence="1">Uncharacterized protein</fullName>
    </submittedName>
</protein>
<evidence type="ECO:0000313" key="1">
    <source>
        <dbReference type="EMBL" id="KAJ8617560.1"/>
    </source>
</evidence>
<organism evidence="1 2">
    <name type="scientific">Persea americana</name>
    <name type="common">Avocado</name>
    <dbReference type="NCBI Taxonomy" id="3435"/>
    <lineage>
        <taxon>Eukaryota</taxon>
        <taxon>Viridiplantae</taxon>
        <taxon>Streptophyta</taxon>
        <taxon>Embryophyta</taxon>
        <taxon>Tracheophyta</taxon>
        <taxon>Spermatophyta</taxon>
        <taxon>Magnoliopsida</taxon>
        <taxon>Magnoliidae</taxon>
        <taxon>Laurales</taxon>
        <taxon>Lauraceae</taxon>
        <taxon>Persea</taxon>
    </lineage>
</organism>
<dbReference type="EMBL" id="CM056812">
    <property type="protein sequence ID" value="KAJ8617560.1"/>
    <property type="molecule type" value="Genomic_DNA"/>
</dbReference>
<accession>A0ACC2K8U3</accession>
<evidence type="ECO:0000313" key="2">
    <source>
        <dbReference type="Proteomes" id="UP001234297"/>
    </source>
</evidence>
<gene>
    <name evidence="1" type="ORF">MRB53_013746</name>
</gene>
<reference evidence="1 2" key="1">
    <citation type="journal article" date="2022" name="Hortic Res">
        <title>A haplotype resolved chromosomal level avocado genome allows analysis of novel avocado genes.</title>
        <authorList>
            <person name="Nath O."/>
            <person name="Fletcher S.J."/>
            <person name="Hayward A."/>
            <person name="Shaw L.M."/>
            <person name="Masouleh A.K."/>
            <person name="Furtado A."/>
            <person name="Henry R.J."/>
            <person name="Mitter N."/>
        </authorList>
    </citation>
    <scope>NUCLEOTIDE SEQUENCE [LARGE SCALE GENOMIC DNA]</scope>
    <source>
        <strain evidence="2">cv. Hass</strain>
    </source>
</reference>